<dbReference type="EMBL" id="CP036318">
    <property type="protein sequence ID" value="QDV58485.1"/>
    <property type="molecule type" value="Genomic_DNA"/>
</dbReference>
<evidence type="ECO:0000313" key="2">
    <source>
        <dbReference type="EMBL" id="QDV58485.1"/>
    </source>
</evidence>
<proteinExistence type="predicted"/>
<evidence type="ECO:0000313" key="3">
    <source>
        <dbReference type="Proteomes" id="UP000316770"/>
    </source>
</evidence>
<name>A0A518IZM5_9BACT</name>
<accession>A0A518IZM5</accession>
<dbReference type="AlphaFoldDB" id="A0A518IZM5"/>
<evidence type="ECO:0000256" key="1">
    <source>
        <dbReference type="SAM" id="MobiDB-lite"/>
    </source>
</evidence>
<protein>
    <submittedName>
        <fullName evidence="2">Uncharacterized protein</fullName>
    </submittedName>
</protein>
<dbReference type="Proteomes" id="UP000316770">
    <property type="component" value="Chromosome"/>
</dbReference>
<reference evidence="2 3" key="1">
    <citation type="submission" date="2019-02" db="EMBL/GenBank/DDBJ databases">
        <title>Deep-cultivation of Planctomycetes and their phenomic and genomic characterization uncovers novel biology.</title>
        <authorList>
            <person name="Wiegand S."/>
            <person name="Jogler M."/>
            <person name="Boedeker C."/>
            <person name="Pinto D."/>
            <person name="Vollmers J."/>
            <person name="Rivas-Marin E."/>
            <person name="Kohn T."/>
            <person name="Peeters S.H."/>
            <person name="Heuer A."/>
            <person name="Rast P."/>
            <person name="Oberbeckmann S."/>
            <person name="Bunk B."/>
            <person name="Jeske O."/>
            <person name="Meyerdierks A."/>
            <person name="Storesund J.E."/>
            <person name="Kallscheuer N."/>
            <person name="Luecker S."/>
            <person name="Lage O.M."/>
            <person name="Pohl T."/>
            <person name="Merkel B.J."/>
            <person name="Hornburger P."/>
            <person name="Mueller R.-W."/>
            <person name="Bruemmer F."/>
            <person name="Labrenz M."/>
            <person name="Spormann A.M."/>
            <person name="Op den Camp H."/>
            <person name="Overmann J."/>
            <person name="Amann R."/>
            <person name="Jetten M.S.M."/>
            <person name="Mascher T."/>
            <person name="Medema M.H."/>
            <person name="Devos D.P."/>
            <person name="Kaster A.-K."/>
            <person name="Ovreas L."/>
            <person name="Rohde M."/>
            <person name="Galperin M.Y."/>
            <person name="Jogler C."/>
        </authorList>
    </citation>
    <scope>NUCLEOTIDE SEQUENCE [LARGE SCALE GENOMIC DNA]</scope>
    <source>
        <strain evidence="2 3">Mal33</strain>
    </source>
</reference>
<keyword evidence="3" id="KW-1185">Reference proteome</keyword>
<feature type="region of interest" description="Disordered" evidence="1">
    <location>
        <begin position="198"/>
        <end position="231"/>
    </location>
</feature>
<gene>
    <name evidence="2" type="ORF">Mal33_45080</name>
</gene>
<sequence>MAVACAWVGWDGNGDVRSRRNGIAVGKICPSRTWWNSTVVGTVSFGVAAIWNDDRRTVVRSAMAGVTMRLVMMCRSVVMYRTPRVAMVSGLYVRCASQNRDAGNQGCDGENSFHAVVPFKREGEVIERTRPLMSLNAGAVPKPELQRFGAFCPRGAIDVMSPRRRNDMKCDCRLAGTFGLRRICRWCQATPCGDLRNLRRRGNRRDSGGGSRSTQIAIGTRWTGRKATGGS</sequence>
<organism evidence="2 3">
    <name type="scientific">Rosistilla oblonga</name>
    <dbReference type="NCBI Taxonomy" id="2527990"/>
    <lineage>
        <taxon>Bacteria</taxon>
        <taxon>Pseudomonadati</taxon>
        <taxon>Planctomycetota</taxon>
        <taxon>Planctomycetia</taxon>
        <taxon>Pirellulales</taxon>
        <taxon>Pirellulaceae</taxon>
        <taxon>Rosistilla</taxon>
    </lineage>
</organism>